<organism evidence="3 4">
    <name type="scientific">Pristionchus fissidentatus</name>
    <dbReference type="NCBI Taxonomy" id="1538716"/>
    <lineage>
        <taxon>Eukaryota</taxon>
        <taxon>Metazoa</taxon>
        <taxon>Ecdysozoa</taxon>
        <taxon>Nematoda</taxon>
        <taxon>Chromadorea</taxon>
        <taxon>Rhabditida</taxon>
        <taxon>Rhabditina</taxon>
        <taxon>Diplogasteromorpha</taxon>
        <taxon>Diplogasteroidea</taxon>
        <taxon>Neodiplogasteridae</taxon>
        <taxon>Pristionchus</taxon>
    </lineage>
</organism>
<dbReference type="EMBL" id="BTSY01000005">
    <property type="protein sequence ID" value="GMT29793.1"/>
    <property type="molecule type" value="Genomic_DNA"/>
</dbReference>
<keyword evidence="4" id="KW-1185">Reference proteome</keyword>
<evidence type="ECO:0000313" key="4">
    <source>
        <dbReference type="Proteomes" id="UP001432322"/>
    </source>
</evidence>
<dbReference type="AlphaFoldDB" id="A0AAV5WE76"/>
<proteinExistence type="predicted"/>
<feature type="region of interest" description="Disordered" evidence="1">
    <location>
        <begin position="68"/>
        <end position="108"/>
    </location>
</feature>
<protein>
    <submittedName>
        <fullName evidence="3">Uncharacterized protein</fullName>
    </submittedName>
</protein>
<feature type="compositionally biased region" description="Low complexity" evidence="1">
    <location>
        <begin position="68"/>
        <end position="81"/>
    </location>
</feature>
<evidence type="ECO:0000256" key="1">
    <source>
        <dbReference type="SAM" id="MobiDB-lite"/>
    </source>
</evidence>
<feature type="compositionally biased region" description="Basic residues" evidence="1">
    <location>
        <begin position="87"/>
        <end position="103"/>
    </location>
</feature>
<name>A0AAV5WE76_9BILA</name>
<keyword evidence="2" id="KW-0732">Signal</keyword>
<feature type="signal peptide" evidence="2">
    <location>
        <begin position="1"/>
        <end position="27"/>
    </location>
</feature>
<comment type="caution">
    <text evidence="3">The sequence shown here is derived from an EMBL/GenBank/DDBJ whole genome shotgun (WGS) entry which is preliminary data.</text>
</comment>
<feature type="non-terminal residue" evidence="3">
    <location>
        <position position="1"/>
    </location>
</feature>
<accession>A0AAV5WE76</accession>
<sequence length="142" mass="16797">LDHPRTSHFRLRLRILALVLAPVLALARDSFLVQMRILVPDLDQRTMTLLLCLLPSRSWSSACCSSLQSSSAASSSGASSTSDERSRRRRWTRRRQRRTRVRRRREEARRPLRALREVPRVRERRRRMKRAITKWTMTMSCL</sequence>
<feature type="non-terminal residue" evidence="3">
    <location>
        <position position="142"/>
    </location>
</feature>
<dbReference type="Proteomes" id="UP001432322">
    <property type="component" value="Unassembled WGS sequence"/>
</dbReference>
<reference evidence="3" key="1">
    <citation type="submission" date="2023-10" db="EMBL/GenBank/DDBJ databases">
        <title>Genome assembly of Pristionchus species.</title>
        <authorList>
            <person name="Yoshida K."/>
            <person name="Sommer R.J."/>
        </authorList>
    </citation>
    <scope>NUCLEOTIDE SEQUENCE</scope>
    <source>
        <strain evidence="3">RS5133</strain>
    </source>
</reference>
<gene>
    <name evidence="3" type="ORF">PFISCL1PPCAC_21090</name>
</gene>
<evidence type="ECO:0000256" key="2">
    <source>
        <dbReference type="SAM" id="SignalP"/>
    </source>
</evidence>
<evidence type="ECO:0000313" key="3">
    <source>
        <dbReference type="EMBL" id="GMT29793.1"/>
    </source>
</evidence>
<feature type="chain" id="PRO_5043899188" evidence="2">
    <location>
        <begin position="28"/>
        <end position="142"/>
    </location>
</feature>